<dbReference type="Proteomes" id="UP000237441">
    <property type="component" value="Unassembled WGS sequence"/>
</dbReference>
<comment type="caution">
    <text evidence="1">The sequence shown here is derived from an EMBL/GenBank/DDBJ whole genome shotgun (WGS) entry which is preliminary data.</text>
</comment>
<sequence length="74" mass="8362">MRSPNANLLLCAVSLRRCNKYIRKTASATRKMDYLVEINGISKSVKLIKLTRQPISCISYTAAAHRHPFAILFP</sequence>
<dbReference type="EMBL" id="JRHA01000005">
    <property type="protein sequence ID" value="PQK14716.1"/>
    <property type="molecule type" value="Genomic_DNA"/>
</dbReference>
<reference evidence="1 2" key="1">
    <citation type="submission" date="2016-07" db="EMBL/GenBank/DDBJ databases">
        <title>Comparative genomics of the entomopathogenic fungus Beauveria bassiana.</title>
        <authorList>
            <person name="Valero Jimenez C.A."/>
            <person name="Zwaan B.J."/>
            <person name="Van Kan J.A."/>
            <person name="Takken W."/>
            <person name="Debets A.J."/>
            <person name="Schoustra S.E."/>
            <person name="Koenraadt C.J."/>
        </authorList>
    </citation>
    <scope>NUCLEOTIDE SEQUENCE [LARGE SCALE GENOMIC DNA]</scope>
    <source>
        <strain evidence="1 2">ARSEF 8028</strain>
    </source>
</reference>
<dbReference type="AlphaFoldDB" id="A0A2S7YEY6"/>
<protein>
    <submittedName>
        <fullName evidence="1">Uncharacterized protein</fullName>
    </submittedName>
</protein>
<name>A0A2S7YEY6_BEABA</name>
<gene>
    <name evidence="1" type="ORF">BB8028_0005g02450</name>
</gene>
<evidence type="ECO:0000313" key="2">
    <source>
        <dbReference type="Proteomes" id="UP000237441"/>
    </source>
</evidence>
<accession>A0A2S7YEY6</accession>
<evidence type="ECO:0000313" key="1">
    <source>
        <dbReference type="EMBL" id="PQK14716.1"/>
    </source>
</evidence>
<proteinExistence type="predicted"/>
<organism evidence="1 2">
    <name type="scientific">Beauveria bassiana</name>
    <name type="common">White muscardine disease fungus</name>
    <name type="synonym">Tritirachium shiotae</name>
    <dbReference type="NCBI Taxonomy" id="176275"/>
    <lineage>
        <taxon>Eukaryota</taxon>
        <taxon>Fungi</taxon>
        <taxon>Dikarya</taxon>
        <taxon>Ascomycota</taxon>
        <taxon>Pezizomycotina</taxon>
        <taxon>Sordariomycetes</taxon>
        <taxon>Hypocreomycetidae</taxon>
        <taxon>Hypocreales</taxon>
        <taxon>Cordycipitaceae</taxon>
        <taxon>Beauveria</taxon>
    </lineage>
</organism>